<sequence length="70" mass="7778">MTISRFETAVIVGATAFLNDGSYKIKILRKKPENKNEKSELLASKGAEIVHVDYNQKDDLVKAIDANLLT</sequence>
<keyword evidence="2" id="KW-1185">Reference proteome</keyword>
<organism evidence="1 2">
    <name type="scientific">Diversispora epigaea</name>
    <dbReference type="NCBI Taxonomy" id="1348612"/>
    <lineage>
        <taxon>Eukaryota</taxon>
        <taxon>Fungi</taxon>
        <taxon>Fungi incertae sedis</taxon>
        <taxon>Mucoromycota</taxon>
        <taxon>Glomeromycotina</taxon>
        <taxon>Glomeromycetes</taxon>
        <taxon>Diversisporales</taxon>
        <taxon>Diversisporaceae</taxon>
        <taxon>Diversispora</taxon>
    </lineage>
</organism>
<dbReference type="Gene3D" id="3.40.50.720">
    <property type="entry name" value="NAD(P)-binding Rossmann-like Domain"/>
    <property type="match status" value="1"/>
</dbReference>
<dbReference type="EMBL" id="PQFF01000201">
    <property type="protein sequence ID" value="RHZ75225.1"/>
    <property type="molecule type" value="Genomic_DNA"/>
</dbReference>
<dbReference type="OrthoDB" id="2433043at2759"/>
<gene>
    <name evidence="1" type="ORF">Glove_216g39</name>
</gene>
<evidence type="ECO:0008006" key="3">
    <source>
        <dbReference type="Google" id="ProtNLM"/>
    </source>
</evidence>
<evidence type="ECO:0000313" key="1">
    <source>
        <dbReference type="EMBL" id="RHZ75225.1"/>
    </source>
</evidence>
<protein>
    <recommendedName>
        <fullName evidence="3">NmrA-like domain-containing protein</fullName>
    </recommendedName>
</protein>
<accession>A0A397IHC6</accession>
<dbReference type="STRING" id="1348612.A0A397IHC6"/>
<reference evidence="1 2" key="1">
    <citation type="submission" date="2018-08" db="EMBL/GenBank/DDBJ databases">
        <title>Genome and evolution of the arbuscular mycorrhizal fungus Diversispora epigaea (formerly Glomus versiforme) and its bacterial endosymbionts.</title>
        <authorList>
            <person name="Sun X."/>
            <person name="Fei Z."/>
            <person name="Harrison M."/>
        </authorList>
    </citation>
    <scope>NUCLEOTIDE SEQUENCE [LARGE SCALE GENOMIC DNA]</scope>
    <source>
        <strain evidence="1 2">IT104</strain>
    </source>
</reference>
<comment type="caution">
    <text evidence="1">The sequence shown here is derived from an EMBL/GenBank/DDBJ whole genome shotgun (WGS) entry which is preliminary data.</text>
</comment>
<proteinExistence type="predicted"/>
<name>A0A397IHC6_9GLOM</name>
<dbReference type="Proteomes" id="UP000266861">
    <property type="component" value="Unassembled WGS sequence"/>
</dbReference>
<dbReference type="AlphaFoldDB" id="A0A397IHC6"/>
<evidence type="ECO:0000313" key="2">
    <source>
        <dbReference type="Proteomes" id="UP000266861"/>
    </source>
</evidence>